<sequence length="126" mass="13621">MNKTTEEKTLMYKEGGTPQVGDTDKDLQPEIAKDDVQSDSEEYNLITAFIAKSPSLQTTNKNVLFIVVDSQTVTENSSSCKGIRLPVSVSDSYTTGATSSPYSNKTANNFSQPMKNANSAMQTGLP</sequence>
<keyword evidence="3" id="KW-1185">Reference proteome</keyword>
<dbReference type="AlphaFoldDB" id="A0A7R8D0B7"/>
<evidence type="ECO:0000256" key="1">
    <source>
        <dbReference type="SAM" id="MobiDB-lite"/>
    </source>
</evidence>
<feature type="region of interest" description="Disordered" evidence="1">
    <location>
        <begin position="91"/>
        <end position="126"/>
    </location>
</feature>
<organism evidence="2 3">
    <name type="scientific">Lepeophtheirus salmonis</name>
    <name type="common">Salmon louse</name>
    <name type="synonym">Caligus salmonis</name>
    <dbReference type="NCBI Taxonomy" id="72036"/>
    <lineage>
        <taxon>Eukaryota</taxon>
        <taxon>Metazoa</taxon>
        <taxon>Ecdysozoa</taxon>
        <taxon>Arthropoda</taxon>
        <taxon>Crustacea</taxon>
        <taxon>Multicrustacea</taxon>
        <taxon>Hexanauplia</taxon>
        <taxon>Copepoda</taxon>
        <taxon>Siphonostomatoida</taxon>
        <taxon>Caligidae</taxon>
        <taxon>Lepeophtheirus</taxon>
    </lineage>
</organism>
<evidence type="ECO:0000313" key="2">
    <source>
        <dbReference type="EMBL" id="CAF2982858.1"/>
    </source>
</evidence>
<dbReference type="Proteomes" id="UP000675881">
    <property type="component" value="Chromosome 6"/>
</dbReference>
<protein>
    <submittedName>
        <fullName evidence="2">(salmon louse) hypothetical protein</fullName>
    </submittedName>
</protein>
<gene>
    <name evidence="2" type="ORF">LSAA_11581</name>
</gene>
<reference evidence="2" key="1">
    <citation type="submission" date="2021-02" db="EMBL/GenBank/DDBJ databases">
        <authorList>
            <person name="Bekaert M."/>
        </authorList>
    </citation>
    <scope>NUCLEOTIDE SEQUENCE</scope>
    <source>
        <strain evidence="2">IoA-00</strain>
    </source>
</reference>
<dbReference type="EMBL" id="HG994585">
    <property type="protein sequence ID" value="CAF2982858.1"/>
    <property type="molecule type" value="Genomic_DNA"/>
</dbReference>
<feature type="region of interest" description="Disordered" evidence="1">
    <location>
        <begin position="1"/>
        <end position="26"/>
    </location>
</feature>
<accession>A0A7R8D0B7</accession>
<name>A0A7R8D0B7_LEPSM</name>
<proteinExistence type="predicted"/>
<feature type="compositionally biased region" description="Basic and acidic residues" evidence="1">
    <location>
        <begin position="1"/>
        <end position="11"/>
    </location>
</feature>
<evidence type="ECO:0000313" key="3">
    <source>
        <dbReference type="Proteomes" id="UP000675881"/>
    </source>
</evidence>